<dbReference type="InterPro" id="IPR001173">
    <property type="entry name" value="Glyco_trans_2-like"/>
</dbReference>
<dbReference type="Gene3D" id="3.90.550.10">
    <property type="entry name" value="Spore Coat Polysaccharide Biosynthesis Protein SpsA, Chain A"/>
    <property type="match status" value="1"/>
</dbReference>
<gene>
    <name evidence="5" type="ORF">GLW00_03555</name>
</gene>
<comment type="caution">
    <text evidence="5">The sequence shown here is derived from an EMBL/GenBank/DDBJ whole genome shotgun (WGS) entry which is preliminary data.</text>
</comment>
<keyword evidence="2" id="KW-0328">Glycosyltransferase</keyword>
<proteinExistence type="inferred from homology"/>
<dbReference type="InterPro" id="IPR029044">
    <property type="entry name" value="Nucleotide-diphossugar_trans"/>
</dbReference>
<evidence type="ECO:0000256" key="1">
    <source>
        <dbReference type="ARBA" id="ARBA00006739"/>
    </source>
</evidence>
<evidence type="ECO:0000256" key="2">
    <source>
        <dbReference type="ARBA" id="ARBA00022676"/>
    </source>
</evidence>
<name>A0A845F7K0_9BACI</name>
<organism evidence="5 6">
    <name type="scientific">Halobacillus litoralis</name>
    <dbReference type="NCBI Taxonomy" id="45668"/>
    <lineage>
        <taxon>Bacteria</taxon>
        <taxon>Bacillati</taxon>
        <taxon>Bacillota</taxon>
        <taxon>Bacilli</taxon>
        <taxon>Bacillales</taxon>
        <taxon>Bacillaceae</taxon>
        <taxon>Halobacillus</taxon>
    </lineage>
</organism>
<accession>A0A845F7K0</accession>
<keyword evidence="3 5" id="KW-0808">Transferase</keyword>
<sequence length="343" mass="39602">MTVKVSVVIPVYNSENYIERCIQSLLNQQLYHCEFIFINDGSTDRSKQIIDRYKKLDSRILLINQSNKGVSAARNVGLSLCRGEYVGFVDADDEVKDSMFETLYNKAVTGDIDLLISNFESGEDLSNPMKCVKYAFPESVPLSKHMVVSYLLEKEDCNSVCNKLYKRSLLKEYNIKFPSHLSHGEDGFFNLNVSLYSVAIEYINFSGYLYRDVPGSATRNMVHNDYFKKALSIYHHAVPEKCFHIISKSQVELLQSKKLIKSVISYTYLYYSFFKTDGFKEKNKYVYQMITHPGVRKAIAKSFPSYFKEVSKYEKALLIMIKIKSIIGIYVLMTYSLKKNNQM</sequence>
<dbReference type="Pfam" id="PF00535">
    <property type="entry name" value="Glycos_transf_2"/>
    <property type="match status" value="1"/>
</dbReference>
<dbReference type="PANTHER" id="PTHR22916">
    <property type="entry name" value="GLYCOSYLTRANSFERASE"/>
    <property type="match status" value="1"/>
</dbReference>
<feature type="domain" description="Glycosyltransferase 2-like" evidence="4">
    <location>
        <begin position="6"/>
        <end position="173"/>
    </location>
</feature>
<dbReference type="OrthoDB" id="396512at2"/>
<dbReference type="GeneID" id="78006052"/>
<reference evidence="5 6" key="1">
    <citation type="submission" date="2019-11" db="EMBL/GenBank/DDBJ databases">
        <title>Genome sequences of 17 halophilic strains isolated from different environments.</title>
        <authorList>
            <person name="Furrow R.E."/>
        </authorList>
    </citation>
    <scope>NUCLEOTIDE SEQUENCE [LARGE SCALE GENOMIC DNA]</scope>
    <source>
        <strain evidence="5 6">SL-4</strain>
    </source>
</reference>
<dbReference type="EMBL" id="WMFA01000001">
    <property type="protein sequence ID" value="MYL69910.1"/>
    <property type="molecule type" value="Genomic_DNA"/>
</dbReference>
<protein>
    <submittedName>
        <fullName evidence="5">Glycosyltransferase</fullName>
    </submittedName>
</protein>
<evidence type="ECO:0000259" key="4">
    <source>
        <dbReference type="Pfam" id="PF00535"/>
    </source>
</evidence>
<comment type="similarity">
    <text evidence="1">Belongs to the glycosyltransferase 2 family.</text>
</comment>
<dbReference type="Proteomes" id="UP000450457">
    <property type="component" value="Unassembled WGS sequence"/>
</dbReference>
<evidence type="ECO:0000313" key="5">
    <source>
        <dbReference type="EMBL" id="MYL69910.1"/>
    </source>
</evidence>
<dbReference type="CDD" id="cd00761">
    <property type="entry name" value="Glyco_tranf_GTA_type"/>
    <property type="match status" value="1"/>
</dbReference>
<dbReference type="PANTHER" id="PTHR22916:SF51">
    <property type="entry name" value="GLYCOSYLTRANSFERASE EPSH-RELATED"/>
    <property type="match status" value="1"/>
</dbReference>
<dbReference type="SUPFAM" id="SSF53448">
    <property type="entry name" value="Nucleotide-diphospho-sugar transferases"/>
    <property type="match status" value="1"/>
</dbReference>
<dbReference type="AlphaFoldDB" id="A0A845F7K0"/>
<evidence type="ECO:0000313" key="6">
    <source>
        <dbReference type="Proteomes" id="UP000450457"/>
    </source>
</evidence>
<dbReference type="RefSeq" id="WP_160911279.1">
    <property type="nucleotide sequence ID" value="NZ_WMFA01000001.1"/>
</dbReference>
<dbReference type="GO" id="GO:0016757">
    <property type="term" value="F:glycosyltransferase activity"/>
    <property type="evidence" value="ECO:0007669"/>
    <property type="project" value="UniProtKB-KW"/>
</dbReference>
<evidence type="ECO:0000256" key="3">
    <source>
        <dbReference type="ARBA" id="ARBA00022679"/>
    </source>
</evidence>